<sequence length="144" mass="16003">MSIVMEPVCEAQARPAAGQRQHNDLPCICFREPNHDGDHECDCGTHWASKGDRDDLDIVERVAIVGVRPGDVIVFESREDANDEQVDQLARRIQEVLGDQTLSIVINGKLGGILRREGDQLVETTSFSGHAKGRRTYLLGKERP</sequence>
<name>A0ABQ3MXB5_9PSEU</name>
<dbReference type="EMBL" id="BNAR01000018">
    <property type="protein sequence ID" value="GHH57810.1"/>
    <property type="molecule type" value="Genomic_DNA"/>
</dbReference>
<reference evidence="2" key="1">
    <citation type="journal article" date="2019" name="Int. J. Syst. Evol. Microbiol.">
        <title>The Global Catalogue of Microorganisms (GCM) 10K type strain sequencing project: providing services to taxonomists for standard genome sequencing and annotation.</title>
        <authorList>
            <consortium name="The Broad Institute Genomics Platform"/>
            <consortium name="The Broad Institute Genome Sequencing Center for Infectious Disease"/>
            <person name="Wu L."/>
            <person name="Ma J."/>
        </authorList>
    </citation>
    <scope>NUCLEOTIDE SEQUENCE [LARGE SCALE GENOMIC DNA]</scope>
    <source>
        <strain evidence="2">CGMCC 4.7367</strain>
    </source>
</reference>
<accession>A0ABQ3MXB5</accession>
<evidence type="ECO:0000313" key="1">
    <source>
        <dbReference type="EMBL" id="GHH57810.1"/>
    </source>
</evidence>
<protein>
    <submittedName>
        <fullName evidence="1">Uncharacterized protein</fullName>
    </submittedName>
</protein>
<comment type="caution">
    <text evidence="1">The sequence shown here is derived from an EMBL/GenBank/DDBJ whole genome shotgun (WGS) entry which is preliminary data.</text>
</comment>
<keyword evidence="2" id="KW-1185">Reference proteome</keyword>
<evidence type="ECO:0000313" key="2">
    <source>
        <dbReference type="Proteomes" id="UP000605568"/>
    </source>
</evidence>
<dbReference type="RefSeq" id="WP_191304445.1">
    <property type="nucleotide sequence ID" value="NZ_BNAR01000018.1"/>
</dbReference>
<dbReference type="Proteomes" id="UP000605568">
    <property type="component" value="Unassembled WGS sequence"/>
</dbReference>
<gene>
    <name evidence="1" type="ORF">GCM10017774_78130</name>
</gene>
<organism evidence="1 2">
    <name type="scientific">Lentzea cavernae</name>
    <dbReference type="NCBI Taxonomy" id="2020703"/>
    <lineage>
        <taxon>Bacteria</taxon>
        <taxon>Bacillati</taxon>
        <taxon>Actinomycetota</taxon>
        <taxon>Actinomycetes</taxon>
        <taxon>Pseudonocardiales</taxon>
        <taxon>Pseudonocardiaceae</taxon>
        <taxon>Lentzea</taxon>
    </lineage>
</organism>
<proteinExistence type="predicted"/>